<dbReference type="Pfam" id="PF04193">
    <property type="entry name" value="PQ-loop"/>
    <property type="match status" value="2"/>
</dbReference>
<dbReference type="AlphaFoldDB" id="A0A9N9FLQ0"/>
<evidence type="ECO:0000256" key="4">
    <source>
        <dbReference type="ARBA" id="ARBA00023136"/>
    </source>
</evidence>
<evidence type="ECO:0000256" key="1">
    <source>
        <dbReference type="ARBA" id="ARBA00004141"/>
    </source>
</evidence>
<dbReference type="GO" id="GO:0015174">
    <property type="term" value="F:basic amino acid transmembrane transporter activity"/>
    <property type="evidence" value="ECO:0007669"/>
    <property type="project" value="UniProtKB-ARBA"/>
</dbReference>
<comment type="caution">
    <text evidence="8">The sequence shown here is derived from an EMBL/GenBank/DDBJ whole genome shotgun (WGS) entry which is preliminary data.</text>
</comment>
<feature type="transmembrane region" description="Helical" evidence="7">
    <location>
        <begin position="39"/>
        <end position="59"/>
    </location>
</feature>
<dbReference type="Gene3D" id="1.20.1280.290">
    <property type="match status" value="2"/>
</dbReference>
<name>A0A9N9FLQ0_9GLOM</name>
<evidence type="ECO:0000313" key="8">
    <source>
        <dbReference type="EMBL" id="CAG8545179.1"/>
    </source>
</evidence>
<dbReference type="Proteomes" id="UP000789706">
    <property type="component" value="Unassembled WGS sequence"/>
</dbReference>
<feature type="transmembrane region" description="Helical" evidence="7">
    <location>
        <begin position="65"/>
        <end position="87"/>
    </location>
</feature>
<keyword evidence="4 7" id="KW-0472">Membrane</keyword>
<reference evidence="8" key="1">
    <citation type="submission" date="2021-06" db="EMBL/GenBank/DDBJ databases">
        <authorList>
            <person name="Kallberg Y."/>
            <person name="Tangrot J."/>
            <person name="Rosling A."/>
        </authorList>
    </citation>
    <scope>NUCLEOTIDE SEQUENCE</scope>
    <source>
        <strain evidence="8">AZ414A</strain>
    </source>
</reference>
<sequence length="255" mass="29400">MKNKAFSEILGYVSIISFLVFFVPQYYEDYKRKSSASISLSLLFLWAIADVFNLIGSILQDLIPTVILLAIFYNIAGILLIIQVLYYRYREIPSEIINDNNESAGKSETSYQIKQNSTSTTSSTFSRHKQFFVILVGTFCVFFIGISLSRISALSFENINNDNEQFKFLPQLLGWFSTIFYLGSRIPQIIKNYRLKSTKDRDYLLTNLPWLCGNGGTIFFDFVLCFKCRSFVYIDRNHAHKDFRHDASSSIVPFS</sequence>
<dbReference type="InterPro" id="IPR051415">
    <property type="entry name" value="LAAT-1"/>
</dbReference>
<dbReference type="InterPro" id="IPR006603">
    <property type="entry name" value="PQ-loop_rpt"/>
</dbReference>
<proteinExistence type="inferred from homology"/>
<keyword evidence="2 7" id="KW-0812">Transmembrane</keyword>
<feature type="transmembrane region" description="Helical" evidence="7">
    <location>
        <begin position="168"/>
        <end position="186"/>
    </location>
</feature>
<evidence type="ECO:0000256" key="3">
    <source>
        <dbReference type="ARBA" id="ARBA00022989"/>
    </source>
</evidence>
<dbReference type="GO" id="GO:0034486">
    <property type="term" value="P:vacuolar transmembrane transport"/>
    <property type="evidence" value="ECO:0007669"/>
    <property type="project" value="UniProtKB-ARBA"/>
</dbReference>
<evidence type="ECO:0000256" key="6">
    <source>
        <dbReference type="ARBA" id="ARBA00050768"/>
    </source>
</evidence>
<dbReference type="OrthoDB" id="8048523at2759"/>
<dbReference type="PANTHER" id="PTHR16201">
    <property type="entry name" value="SEVEN TRANSMEMBRANE PROTEIN 1-RELATED"/>
    <property type="match status" value="1"/>
</dbReference>
<protein>
    <submittedName>
        <fullName evidence="8">11116_t:CDS:1</fullName>
    </submittedName>
</protein>
<evidence type="ECO:0000256" key="7">
    <source>
        <dbReference type="SAM" id="Phobius"/>
    </source>
</evidence>
<comment type="catalytic activity">
    <reaction evidence="6">
        <text>L-histidine(out) + L-arginine(in) = L-histidine(in) + L-arginine(out)</text>
        <dbReference type="Rhea" id="RHEA:71063"/>
        <dbReference type="ChEBI" id="CHEBI:32682"/>
        <dbReference type="ChEBI" id="CHEBI:57595"/>
    </reaction>
</comment>
<evidence type="ECO:0000256" key="2">
    <source>
        <dbReference type="ARBA" id="ARBA00022692"/>
    </source>
</evidence>
<evidence type="ECO:0000256" key="5">
    <source>
        <dbReference type="ARBA" id="ARBA00038039"/>
    </source>
</evidence>
<feature type="transmembrane region" description="Helical" evidence="7">
    <location>
        <begin position="6"/>
        <end position="27"/>
    </location>
</feature>
<feature type="transmembrane region" description="Helical" evidence="7">
    <location>
        <begin position="131"/>
        <end position="148"/>
    </location>
</feature>
<comment type="subcellular location">
    <subcellularLocation>
        <location evidence="1">Membrane</location>
        <topology evidence="1">Multi-pass membrane protein</topology>
    </subcellularLocation>
</comment>
<accession>A0A9N9FLQ0</accession>
<comment type="similarity">
    <text evidence="5">Belongs to the laat-1 family.</text>
</comment>
<dbReference type="GO" id="GO:0098852">
    <property type="term" value="C:lytic vacuole membrane"/>
    <property type="evidence" value="ECO:0007669"/>
    <property type="project" value="UniProtKB-ARBA"/>
</dbReference>
<dbReference type="PANTHER" id="PTHR16201:SF44">
    <property type="entry name" value="SEVEN TRANSMEMBRANE PROTEIN 1"/>
    <property type="match status" value="1"/>
</dbReference>
<keyword evidence="9" id="KW-1185">Reference proteome</keyword>
<dbReference type="SMART" id="SM00679">
    <property type="entry name" value="CTNS"/>
    <property type="match status" value="2"/>
</dbReference>
<keyword evidence="3 7" id="KW-1133">Transmembrane helix</keyword>
<organism evidence="8 9">
    <name type="scientific">Diversispora eburnea</name>
    <dbReference type="NCBI Taxonomy" id="1213867"/>
    <lineage>
        <taxon>Eukaryota</taxon>
        <taxon>Fungi</taxon>
        <taxon>Fungi incertae sedis</taxon>
        <taxon>Mucoromycota</taxon>
        <taxon>Glomeromycotina</taxon>
        <taxon>Glomeromycetes</taxon>
        <taxon>Diversisporales</taxon>
        <taxon>Diversisporaceae</taxon>
        <taxon>Diversispora</taxon>
    </lineage>
</organism>
<dbReference type="EMBL" id="CAJVPK010000743">
    <property type="protein sequence ID" value="CAG8545179.1"/>
    <property type="molecule type" value="Genomic_DNA"/>
</dbReference>
<evidence type="ECO:0000313" key="9">
    <source>
        <dbReference type="Proteomes" id="UP000789706"/>
    </source>
</evidence>
<gene>
    <name evidence="8" type="ORF">DEBURN_LOCUS6818</name>
</gene>
<dbReference type="FunFam" id="1.20.1280.290:FF:000009">
    <property type="entry name" value="PQ loop repeat family protein"/>
    <property type="match status" value="1"/>
</dbReference>